<organism evidence="2 3">
    <name type="scientific">Gangjinia marincola</name>
    <dbReference type="NCBI Taxonomy" id="578463"/>
    <lineage>
        <taxon>Bacteria</taxon>
        <taxon>Pseudomonadati</taxon>
        <taxon>Bacteroidota</taxon>
        <taxon>Flavobacteriia</taxon>
        <taxon>Flavobacteriales</taxon>
        <taxon>Flavobacteriaceae</taxon>
        <taxon>Gangjinia</taxon>
    </lineage>
</organism>
<gene>
    <name evidence="2" type="ORF">GCM10009117_21270</name>
</gene>
<dbReference type="Proteomes" id="UP001500507">
    <property type="component" value="Unassembled WGS sequence"/>
</dbReference>
<keyword evidence="3" id="KW-1185">Reference proteome</keyword>
<evidence type="ECO:0000313" key="2">
    <source>
        <dbReference type="EMBL" id="GAA0872980.1"/>
    </source>
</evidence>
<comment type="caution">
    <text evidence="2">The sequence shown here is derived from an EMBL/GenBank/DDBJ whole genome shotgun (WGS) entry which is preliminary data.</text>
</comment>
<sequence>MKEILRQNIINRLGKIPINLDLVLDSFTENRVKRNSIILMSGNICRNCYFLTNGSFKIVRTDASGVSNNVGLVFDQEWFTVIDSFKNRIPSQESIIAAEDTDFLSLSLDEFNFLSQNIPEFNTVYRQMLEESHSDFLNRVNNLMALDSLDRLKYFNKKYPFALGRVNGKEIASHLGMTPETLSRLRTKI</sequence>
<dbReference type="InterPro" id="IPR000595">
    <property type="entry name" value="cNMP-bd_dom"/>
</dbReference>
<accession>A0ABN1MID5</accession>
<dbReference type="InterPro" id="IPR018490">
    <property type="entry name" value="cNMP-bd_dom_sf"/>
</dbReference>
<dbReference type="RefSeq" id="WP_343767351.1">
    <property type="nucleotide sequence ID" value="NZ_BAAAFG010000016.1"/>
</dbReference>
<dbReference type="CDD" id="cd00038">
    <property type="entry name" value="CAP_ED"/>
    <property type="match status" value="1"/>
</dbReference>
<dbReference type="EMBL" id="BAAAFG010000016">
    <property type="protein sequence ID" value="GAA0872980.1"/>
    <property type="molecule type" value="Genomic_DNA"/>
</dbReference>
<reference evidence="2 3" key="1">
    <citation type="journal article" date="2019" name="Int. J. Syst. Evol. Microbiol.">
        <title>The Global Catalogue of Microorganisms (GCM) 10K type strain sequencing project: providing services to taxonomists for standard genome sequencing and annotation.</title>
        <authorList>
            <consortium name="The Broad Institute Genomics Platform"/>
            <consortium name="The Broad Institute Genome Sequencing Center for Infectious Disease"/>
            <person name="Wu L."/>
            <person name="Ma J."/>
        </authorList>
    </citation>
    <scope>NUCLEOTIDE SEQUENCE [LARGE SCALE GENOMIC DNA]</scope>
    <source>
        <strain evidence="2 3">JCM 16082</strain>
    </source>
</reference>
<feature type="domain" description="Cyclic nucleotide-binding" evidence="1">
    <location>
        <begin position="23"/>
        <end position="114"/>
    </location>
</feature>
<dbReference type="SUPFAM" id="SSF51206">
    <property type="entry name" value="cAMP-binding domain-like"/>
    <property type="match status" value="1"/>
</dbReference>
<protein>
    <submittedName>
        <fullName evidence="2">Crp/Fnr family transcriptional regulator</fullName>
    </submittedName>
</protein>
<evidence type="ECO:0000313" key="3">
    <source>
        <dbReference type="Proteomes" id="UP001500507"/>
    </source>
</evidence>
<proteinExistence type="predicted"/>
<dbReference type="PROSITE" id="PS50042">
    <property type="entry name" value="CNMP_BINDING_3"/>
    <property type="match status" value="1"/>
</dbReference>
<dbReference type="Pfam" id="PF00027">
    <property type="entry name" value="cNMP_binding"/>
    <property type="match status" value="1"/>
</dbReference>
<dbReference type="InterPro" id="IPR014710">
    <property type="entry name" value="RmlC-like_jellyroll"/>
</dbReference>
<name>A0ABN1MID5_9FLAO</name>
<evidence type="ECO:0000259" key="1">
    <source>
        <dbReference type="PROSITE" id="PS50042"/>
    </source>
</evidence>
<dbReference type="Gene3D" id="2.60.120.10">
    <property type="entry name" value="Jelly Rolls"/>
    <property type="match status" value="1"/>
</dbReference>